<dbReference type="PANTHER" id="PTHR24409:SF295">
    <property type="entry name" value="AZ2-RELATED"/>
    <property type="match status" value="1"/>
</dbReference>
<dbReference type="Pfam" id="PF00096">
    <property type="entry name" value="zf-C2H2"/>
    <property type="match status" value="1"/>
</dbReference>
<protein>
    <recommendedName>
        <fullName evidence="6">C2H2-type domain-containing protein</fullName>
    </recommendedName>
</protein>
<dbReference type="InterPro" id="IPR003604">
    <property type="entry name" value="Matrin/U1-like-C_Znf_C2H2"/>
</dbReference>
<evidence type="ECO:0000256" key="2">
    <source>
        <dbReference type="ARBA" id="ARBA00022737"/>
    </source>
</evidence>
<evidence type="ECO:0000256" key="3">
    <source>
        <dbReference type="ARBA" id="ARBA00022771"/>
    </source>
</evidence>
<accession>G2R878</accession>
<keyword evidence="2" id="KW-0677">Repeat</keyword>
<dbReference type="SUPFAM" id="SSF57667">
    <property type="entry name" value="beta-beta-alpha zinc fingers"/>
    <property type="match status" value="3"/>
</dbReference>
<keyword evidence="1" id="KW-0479">Metal-binding</keyword>
<dbReference type="PANTHER" id="PTHR24409">
    <property type="entry name" value="ZINC FINGER PROTEIN 142"/>
    <property type="match status" value="1"/>
</dbReference>
<dbReference type="PROSITE" id="PS00028">
    <property type="entry name" value="ZINC_FINGER_C2H2_1"/>
    <property type="match status" value="3"/>
</dbReference>
<dbReference type="AlphaFoldDB" id="G2R878"/>
<dbReference type="InterPro" id="IPR013087">
    <property type="entry name" value="Znf_C2H2_type"/>
</dbReference>
<keyword evidence="8" id="KW-1185">Reference proteome</keyword>
<dbReference type="HOGENOM" id="CLU_075838_0_0_1"/>
<dbReference type="GO" id="GO:0005634">
    <property type="term" value="C:nucleus"/>
    <property type="evidence" value="ECO:0007669"/>
    <property type="project" value="TreeGrafter"/>
</dbReference>
<reference evidence="7 8" key="1">
    <citation type="journal article" date="2011" name="Nat. Biotechnol.">
        <title>Comparative genomic analysis of the thermophilic biomass-degrading fungi Myceliophthora thermophila and Thielavia terrestris.</title>
        <authorList>
            <person name="Berka R.M."/>
            <person name="Grigoriev I.V."/>
            <person name="Otillar R."/>
            <person name="Salamov A."/>
            <person name="Grimwood J."/>
            <person name="Reid I."/>
            <person name="Ishmael N."/>
            <person name="John T."/>
            <person name="Darmond C."/>
            <person name="Moisan M.-C."/>
            <person name="Henrissat B."/>
            <person name="Coutinho P.M."/>
            <person name="Lombard V."/>
            <person name="Natvig D.O."/>
            <person name="Lindquist E."/>
            <person name="Schmutz J."/>
            <person name="Lucas S."/>
            <person name="Harris P."/>
            <person name="Powlowski J."/>
            <person name="Bellemare A."/>
            <person name="Taylor D."/>
            <person name="Butler G."/>
            <person name="de Vries R.P."/>
            <person name="Allijn I.E."/>
            <person name="van den Brink J."/>
            <person name="Ushinsky S."/>
            <person name="Storms R."/>
            <person name="Powell A.J."/>
            <person name="Paulsen I.T."/>
            <person name="Elbourne L.D.H."/>
            <person name="Baker S.E."/>
            <person name="Magnuson J."/>
            <person name="LaBoissiere S."/>
            <person name="Clutterbuck A.J."/>
            <person name="Martinez D."/>
            <person name="Wogulis M."/>
            <person name="de Leon A.L."/>
            <person name="Rey M.W."/>
            <person name="Tsang A."/>
        </authorList>
    </citation>
    <scope>NUCLEOTIDE SEQUENCE [LARGE SCALE GENOMIC DNA]</scope>
    <source>
        <strain evidence="8">ATCC 38088 / NRRL 8126</strain>
    </source>
</reference>
<dbReference type="SMART" id="SM00355">
    <property type="entry name" value="ZnF_C2H2"/>
    <property type="match status" value="6"/>
</dbReference>
<evidence type="ECO:0000313" key="8">
    <source>
        <dbReference type="Proteomes" id="UP000008181"/>
    </source>
</evidence>
<dbReference type="Proteomes" id="UP000008181">
    <property type="component" value="Chromosome 3"/>
</dbReference>
<organism evidence="7 8">
    <name type="scientific">Thermothielavioides terrestris (strain ATCC 38088 / NRRL 8126)</name>
    <name type="common">Thielavia terrestris</name>
    <dbReference type="NCBI Taxonomy" id="578455"/>
    <lineage>
        <taxon>Eukaryota</taxon>
        <taxon>Fungi</taxon>
        <taxon>Dikarya</taxon>
        <taxon>Ascomycota</taxon>
        <taxon>Pezizomycotina</taxon>
        <taxon>Sordariomycetes</taxon>
        <taxon>Sordariomycetidae</taxon>
        <taxon>Sordariales</taxon>
        <taxon>Chaetomiaceae</taxon>
        <taxon>Thermothielavioides</taxon>
        <taxon>Thermothielavioides terrestris</taxon>
    </lineage>
</organism>
<evidence type="ECO:0000259" key="6">
    <source>
        <dbReference type="PROSITE" id="PS50157"/>
    </source>
</evidence>
<keyword evidence="3 5" id="KW-0863">Zinc-finger</keyword>
<feature type="domain" description="C2H2-type" evidence="6">
    <location>
        <begin position="189"/>
        <end position="213"/>
    </location>
</feature>
<name>G2R878_THETT</name>
<dbReference type="GO" id="GO:0008270">
    <property type="term" value="F:zinc ion binding"/>
    <property type="evidence" value="ECO:0007669"/>
    <property type="project" value="UniProtKB-KW"/>
</dbReference>
<dbReference type="eggNOG" id="KOG1721">
    <property type="taxonomic scope" value="Eukaryota"/>
</dbReference>
<feature type="domain" description="C2H2-type" evidence="6">
    <location>
        <begin position="85"/>
        <end position="114"/>
    </location>
</feature>
<dbReference type="KEGG" id="ttt:THITE_2155205"/>
<evidence type="ECO:0000256" key="4">
    <source>
        <dbReference type="ARBA" id="ARBA00022833"/>
    </source>
</evidence>
<sequence length="268" mass="30761">MFECGTCGKAFPAGWKARDQHCDATGHERPDFECDTCDAYFGSETARQQHMRAKGHFSSEWECACCDDLFDTEADCRQHMIEDHYYCSDCDRTFMNLNNIKQHLNSKTHRGSTIKCPFCAVAYTTATGLTHHLERGSCARAPQMDRDAIYRLVRSRDPEGLISKRSIAWEQSSKVDYLASEHAWNGRGYQCYFCSRVFRQLHDLNQHLNSTAHREALYHCPNRNCRMDFKSLAAVINHLESESCGAMRFETVQNRIGDIISGNSLLRF</sequence>
<dbReference type="SMART" id="SM00451">
    <property type="entry name" value="ZnF_U1"/>
    <property type="match status" value="3"/>
</dbReference>
<proteinExistence type="predicted"/>
<evidence type="ECO:0000256" key="5">
    <source>
        <dbReference type="PROSITE-ProRule" id="PRU00042"/>
    </source>
</evidence>
<dbReference type="InterPro" id="IPR036236">
    <property type="entry name" value="Znf_C2H2_sf"/>
</dbReference>
<dbReference type="Pfam" id="PF12874">
    <property type="entry name" value="zf-met"/>
    <property type="match status" value="2"/>
</dbReference>
<dbReference type="OrthoDB" id="6077919at2759"/>
<keyword evidence="4" id="KW-0862">Zinc</keyword>
<dbReference type="GO" id="GO:0000977">
    <property type="term" value="F:RNA polymerase II transcription regulatory region sequence-specific DNA binding"/>
    <property type="evidence" value="ECO:0007669"/>
    <property type="project" value="TreeGrafter"/>
</dbReference>
<dbReference type="GeneID" id="11516385"/>
<dbReference type="PROSITE" id="PS50157">
    <property type="entry name" value="ZINC_FINGER_C2H2_2"/>
    <property type="match status" value="3"/>
</dbReference>
<dbReference type="EMBL" id="CP003011">
    <property type="protein sequence ID" value="AEO68137.1"/>
    <property type="molecule type" value="Genomic_DNA"/>
</dbReference>
<evidence type="ECO:0000256" key="1">
    <source>
        <dbReference type="ARBA" id="ARBA00022723"/>
    </source>
</evidence>
<gene>
    <name evidence="7" type="ORF">THITE_2155205</name>
</gene>
<evidence type="ECO:0000313" key="7">
    <source>
        <dbReference type="EMBL" id="AEO68137.1"/>
    </source>
</evidence>
<dbReference type="Gene3D" id="3.30.160.60">
    <property type="entry name" value="Classic Zinc Finger"/>
    <property type="match status" value="3"/>
</dbReference>
<dbReference type="GO" id="GO:0000981">
    <property type="term" value="F:DNA-binding transcription factor activity, RNA polymerase II-specific"/>
    <property type="evidence" value="ECO:0007669"/>
    <property type="project" value="TreeGrafter"/>
</dbReference>
<dbReference type="RefSeq" id="XP_003654473.1">
    <property type="nucleotide sequence ID" value="XM_003654425.1"/>
</dbReference>
<feature type="domain" description="C2H2-type" evidence="6">
    <location>
        <begin position="32"/>
        <end position="61"/>
    </location>
</feature>